<gene>
    <name evidence="2" type="ORF">C4N21_08650</name>
</gene>
<proteinExistence type="predicted"/>
<sequence>MGEKVYKPIMNTGDHLVQSKDNPDRVRGLTRDMNNQNPGIPEWEELDLEDLVPSQQEPEPYEPQPVQLTPEEEKLAKMAGEALGAAICRGTEILIKDVISPWWKNVAWPWIKDKGEILVAVLNNEKTKAEQIKMPEPKETRPTVPDVEIQTLENAFEQIYIDMDKEEARKHVLQLVYHILGMANEIRILSNARISKECKSEQECIEAQQAAEKVLSEKTSAMLNQLLSNKTLHLDLDTSRELFDLTGGGVYLNGEYVPVLECKIEEAVKNTSVKNCAQNLK</sequence>
<evidence type="ECO:0000256" key="1">
    <source>
        <dbReference type="SAM" id="MobiDB-lite"/>
    </source>
</evidence>
<protein>
    <submittedName>
        <fullName evidence="2">Uncharacterized protein</fullName>
    </submittedName>
</protein>
<dbReference type="RefSeq" id="WP_055187084.1">
    <property type="nucleotide sequence ID" value="NZ_CYXN01000055.1"/>
</dbReference>
<feature type="compositionally biased region" description="Basic and acidic residues" evidence="1">
    <location>
        <begin position="17"/>
        <end position="30"/>
    </location>
</feature>
<comment type="caution">
    <text evidence="2">The sequence shown here is derived from an EMBL/GenBank/DDBJ whole genome shotgun (WGS) entry which is preliminary data.</text>
</comment>
<name>A0A329UTC0_9FIRM</name>
<dbReference type="OrthoDB" id="2079344at2"/>
<dbReference type="AlphaFoldDB" id="A0A329UTC0"/>
<dbReference type="Proteomes" id="UP000250550">
    <property type="component" value="Unassembled WGS sequence"/>
</dbReference>
<dbReference type="EMBL" id="PRLF01000010">
    <property type="protein sequence ID" value="RAW64978.1"/>
    <property type="molecule type" value="Genomic_DNA"/>
</dbReference>
<evidence type="ECO:0000313" key="3">
    <source>
        <dbReference type="Proteomes" id="UP000250550"/>
    </source>
</evidence>
<feature type="region of interest" description="Disordered" evidence="1">
    <location>
        <begin position="1"/>
        <end position="66"/>
    </location>
</feature>
<accession>A0A329UTC0</accession>
<organism evidence="2 3">
    <name type="scientific">Faecalibacterium prausnitzii</name>
    <dbReference type="NCBI Taxonomy" id="853"/>
    <lineage>
        <taxon>Bacteria</taxon>
        <taxon>Bacillati</taxon>
        <taxon>Bacillota</taxon>
        <taxon>Clostridia</taxon>
        <taxon>Eubacteriales</taxon>
        <taxon>Oscillospiraceae</taxon>
        <taxon>Faecalibacterium</taxon>
    </lineage>
</organism>
<evidence type="ECO:0000313" key="2">
    <source>
        <dbReference type="EMBL" id="RAW64978.1"/>
    </source>
</evidence>
<reference evidence="2 3" key="1">
    <citation type="submission" date="2018-02" db="EMBL/GenBank/DDBJ databases">
        <title>Complete genome sequencing of Faecalibacterium prausnitzii strains isolated from the human gut.</title>
        <authorList>
            <person name="Fitzgerald B.C."/>
            <person name="Shkoporov A.N."/>
            <person name="Ross P.R."/>
            <person name="Hill C."/>
        </authorList>
    </citation>
    <scope>NUCLEOTIDE SEQUENCE [LARGE SCALE GENOMIC DNA]</scope>
    <source>
        <strain evidence="2 3">APC924/119</strain>
    </source>
</reference>